<dbReference type="RefSeq" id="WP_307467488.1">
    <property type="nucleotide sequence ID" value="NZ_JAURUR010000011.1"/>
</dbReference>
<keyword evidence="3" id="KW-1185">Reference proteome</keyword>
<dbReference type="EMBL" id="JAURUR010000011">
    <property type="protein sequence ID" value="MDP9765446.1"/>
    <property type="molecule type" value="Genomic_DNA"/>
</dbReference>
<reference evidence="2 3" key="1">
    <citation type="submission" date="2023-07" db="EMBL/GenBank/DDBJ databases">
        <title>Genomic Encyclopedia of Type Strains, Phase IV (KMG-IV): sequencing the most valuable type-strain genomes for metagenomic binning, comparative biology and taxonomic classification.</title>
        <authorList>
            <person name="Goeker M."/>
        </authorList>
    </citation>
    <scope>NUCLEOTIDE SEQUENCE [LARGE SCALE GENOMIC DNA]</scope>
    <source>
        <strain evidence="2 3">NIO-1023</strain>
    </source>
</reference>
<proteinExistence type="predicted"/>
<protein>
    <submittedName>
        <fullName evidence="2">Uncharacterized protein</fullName>
    </submittedName>
</protein>
<gene>
    <name evidence="2" type="ORF">QO006_002897</name>
</gene>
<evidence type="ECO:0000313" key="3">
    <source>
        <dbReference type="Proteomes" id="UP001232163"/>
    </source>
</evidence>
<name>A0ABT9MG65_9DEIO</name>
<accession>A0ABT9MG65</accession>
<evidence type="ECO:0000313" key="2">
    <source>
        <dbReference type="EMBL" id="MDP9765446.1"/>
    </source>
</evidence>
<feature type="region of interest" description="Disordered" evidence="1">
    <location>
        <begin position="12"/>
        <end position="47"/>
    </location>
</feature>
<feature type="compositionally biased region" description="Polar residues" evidence="1">
    <location>
        <begin position="33"/>
        <end position="44"/>
    </location>
</feature>
<organism evidence="2 3">
    <name type="scientific">Deinococcus enclensis</name>
    <dbReference type="NCBI Taxonomy" id="1049582"/>
    <lineage>
        <taxon>Bacteria</taxon>
        <taxon>Thermotogati</taxon>
        <taxon>Deinococcota</taxon>
        <taxon>Deinococci</taxon>
        <taxon>Deinococcales</taxon>
        <taxon>Deinococcaceae</taxon>
        <taxon>Deinococcus</taxon>
    </lineage>
</organism>
<evidence type="ECO:0000256" key="1">
    <source>
        <dbReference type="SAM" id="MobiDB-lite"/>
    </source>
</evidence>
<comment type="caution">
    <text evidence="2">The sequence shown here is derived from an EMBL/GenBank/DDBJ whole genome shotgun (WGS) entry which is preliminary data.</text>
</comment>
<sequence>MTPPASVLTWSTAHLRRTDERDDLTPDPETPVPLSNPNWPQDTTLPPDLPEQLVFAANFGHVTYTHYPDSGTGWPIMSRAMLHTLLTAGPFPHRTVPVRIYDPVVYRRDPDPDEHFRARRLETADDRFVVVQLTTHLDVLDEAASGVRRDPDLPWWVDVDRYAFLPGVTLPPLFRVVTDPAVLFVSRAARRALAAANLAGPVYRPIDGDLTQEVADVPVPEPELNEGA</sequence>
<dbReference type="Proteomes" id="UP001232163">
    <property type="component" value="Unassembled WGS sequence"/>
</dbReference>